<dbReference type="InterPro" id="IPR002758">
    <property type="entry name" value="Cation_antiport_E"/>
</dbReference>
<dbReference type="PIRSF" id="PIRSF019239">
    <property type="entry name" value="MrpE"/>
    <property type="match status" value="1"/>
</dbReference>
<comment type="similarity">
    <text evidence="2">Belongs to the CPA3 antiporters (TC 2.A.63) subunit E family.</text>
</comment>
<evidence type="ECO:0000313" key="9">
    <source>
        <dbReference type="Proteomes" id="UP000184327"/>
    </source>
</evidence>
<dbReference type="GO" id="GO:0008324">
    <property type="term" value="F:monoatomic cation transmembrane transporter activity"/>
    <property type="evidence" value="ECO:0007669"/>
    <property type="project" value="InterPro"/>
</dbReference>
<evidence type="ECO:0000256" key="3">
    <source>
        <dbReference type="ARBA" id="ARBA00022475"/>
    </source>
</evidence>
<reference evidence="8 9" key="1">
    <citation type="submission" date="2016-11" db="EMBL/GenBank/DDBJ databases">
        <authorList>
            <person name="Jaros S."/>
            <person name="Januszkiewicz K."/>
            <person name="Wedrychowicz H."/>
        </authorList>
    </citation>
    <scope>NUCLEOTIDE SEQUENCE [LARGE SCALE GENOMIC DNA]</scope>
    <source>
        <strain evidence="8 9">DSM 16112</strain>
    </source>
</reference>
<comment type="subcellular location">
    <subcellularLocation>
        <location evidence="1">Cell membrane</location>
        <topology evidence="1">Multi-pass membrane protein</topology>
    </subcellularLocation>
</comment>
<sequence length="168" mass="19272">MKKWLRRIFPAPLISLMLIGTWVMLTQSVAVGTLVFATLLGFFIPIFSATLRPRHVKVRRPWIVFKLFFVVTMDAWLSAWAVIKILLRPVGNEDTSEFVRVPLEMRDPNGLAVLAIITCITPGNAWAELSMDRSILLLHVLDGKVIPEKVIETVKERYERPLMEIFEQ</sequence>
<organism evidence="8 9">
    <name type="scientific">Lampropedia hyalina DSM 16112</name>
    <dbReference type="NCBI Taxonomy" id="1122156"/>
    <lineage>
        <taxon>Bacteria</taxon>
        <taxon>Pseudomonadati</taxon>
        <taxon>Pseudomonadota</taxon>
        <taxon>Betaproteobacteria</taxon>
        <taxon>Burkholderiales</taxon>
        <taxon>Comamonadaceae</taxon>
        <taxon>Lampropedia</taxon>
    </lineage>
</organism>
<evidence type="ECO:0000313" key="8">
    <source>
        <dbReference type="EMBL" id="SHF19771.1"/>
    </source>
</evidence>
<keyword evidence="9" id="KW-1185">Reference proteome</keyword>
<keyword evidence="3" id="KW-1003">Cell membrane</keyword>
<dbReference type="GO" id="GO:0005886">
    <property type="term" value="C:plasma membrane"/>
    <property type="evidence" value="ECO:0007669"/>
    <property type="project" value="UniProtKB-SubCell"/>
</dbReference>
<dbReference type="PANTHER" id="PTHR34584:SF1">
    <property type="entry name" value="NA(+)_H(+) ANTIPORTER SUBUNIT E1"/>
    <property type="match status" value="1"/>
</dbReference>
<evidence type="ECO:0000256" key="5">
    <source>
        <dbReference type="ARBA" id="ARBA00022989"/>
    </source>
</evidence>
<keyword evidence="6 7" id="KW-0472">Membrane</keyword>
<feature type="transmembrane region" description="Helical" evidence="7">
    <location>
        <begin position="31"/>
        <end position="51"/>
    </location>
</feature>
<evidence type="ECO:0000256" key="6">
    <source>
        <dbReference type="ARBA" id="ARBA00023136"/>
    </source>
</evidence>
<dbReference type="NCBIfam" id="NF006520">
    <property type="entry name" value="PRK08965.1-4"/>
    <property type="match status" value="1"/>
</dbReference>
<dbReference type="OrthoDB" id="9807187at2"/>
<dbReference type="STRING" id="1122156.SAMN02745117_01491"/>
<proteinExistence type="inferred from homology"/>
<accession>A0A1M4ZP56</accession>
<gene>
    <name evidence="8" type="ORF">SAMN02745117_01491</name>
</gene>
<dbReference type="PANTHER" id="PTHR34584">
    <property type="entry name" value="NA(+)/H(+) ANTIPORTER SUBUNIT E1"/>
    <property type="match status" value="1"/>
</dbReference>
<dbReference type="EMBL" id="FQUZ01000015">
    <property type="protein sequence ID" value="SHF19771.1"/>
    <property type="molecule type" value="Genomic_DNA"/>
</dbReference>
<dbReference type="AlphaFoldDB" id="A0A1M4ZP56"/>
<protein>
    <submittedName>
        <fullName evidence="8">Multisubunit potassium/proton antiporter, PhaE subunit (TC 2.A.63.1.1)</fullName>
    </submittedName>
</protein>
<dbReference type="Proteomes" id="UP000184327">
    <property type="component" value="Unassembled WGS sequence"/>
</dbReference>
<feature type="transmembrane region" description="Helical" evidence="7">
    <location>
        <begin position="7"/>
        <end position="25"/>
    </location>
</feature>
<keyword evidence="5 7" id="KW-1133">Transmembrane helix</keyword>
<dbReference type="RefSeq" id="WP_073356073.1">
    <property type="nucleotide sequence ID" value="NZ_FQUZ01000015.1"/>
</dbReference>
<keyword evidence="4 7" id="KW-0812">Transmembrane</keyword>
<feature type="transmembrane region" description="Helical" evidence="7">
    <location>
        <begin position="63"/>
        <end position="83"/>
    </location>
</feature>
<name>A0A1M4ZP56_9BURK</name>
<evidence type="ECO:0000256" key="4">
    <source>
        <dbReference type="ARBA" id="ARBA00022692"/>
    </source>
</evidence>
<dbReference type="Pfam" id="PF01899">
    <property type="entry name" value="MNHE"/>
    <property type="match status" value="1"/>
</dbReference>
<evidence type="ECO:0000256" key="7">
    <source>
        <dbReference type="SAM" id="Phobius"/>
    </source>
</evidence>
<evidence type="ECO:0000256" key="1">
    <source>
        <dbReference type="ARBA" id="ARBA00004651"/>
    </source>
</evidence>
<evidence type="ECO:0000256" key="2">
    <source>
        <dbReference type="ARBA" id="ARBA00006228"/>
    </source>
</evidence>